<dbReference type="PROSITE" id="PS00107">
    <property type="entry name" value="PROTEIN_KINASE_ATP"/>
    <property type="match status" value="1"/>
</dbReference>
<feature type="domain" description="Apple" evidence="5">
    <location>
        <begin position="30"/>
        <end position="123"/>
    </location>
</feature>
<dbReference type="GO" id="GO:0005524">
    <property type="term" value="F:ATP binding"/>
    <property type="evidence" value="ECO:0007669"/>
    <property type="project" value="UniProtKB-UniRule"/>
</dbReference>
<dbReference type="EMBL" id="MJEQ01004178">
    <property type="protein sequence ID" value="OIT21671.1"/>
    <property type="molecule type" value="Genomic_DNA"/>
</dbReference>
<dbReference type="InterPro" id="IPR000719">
    <property type="entry name" value="Prot_kinase_dom"/>
</dbReference>
<dbReference type="OMA" id="AMEVAPN"/>
<keyword evidence="2" id="KW-0547">Nucleotide-binding</keyword>
<dbReference type="Pfam" id="PF07714">
    <property type="entry name" value="PK_Tyr_Ser-Thr"/>
    <property type="match status" value="1"/>
</dbReference>
<dbReference type="InterPro" id="IPR017441">
    <property type="entry name" value="Protein_kinase_ATP_BS"/>
</dbReference>
<dbReference type="GO" id="GO:0004672">
    <property type="term" value="F:protein kinase activity"/>
    <property type="evidence" value="ECO:0007669"/>
    <property type="project" value="InterPro"/>
</dbReference>
<evidence type="ECO:0000259" key="5">
    <source>
        <dbReference type="PROSITE" id="PS50948"/>
    </source>
</evidence>
<evidence type="ECO:0000256" key="2">
    <source>
        <dbReference type="PROSITE-ProRule" id="PRU10141"/>
    </source>
</evidence>
<dbReference type="InterPro" id="IPR011009">
    <property type="entry name" value="Kinase-like_dom_sf"/>
</dbReference>
<evidence type="ECO:0000256" key="1">
    <source>
        <dbReference type="ARBA" id="ARBA00022729"/>
    </source>
</evidence>
<reference evidence="6" key="1">
    <citation type="submission" date="2016-11" db="EMBL/GenBank/DDBJ databases">
        <title>The genome of Nicotiana attenuata.</title>
        <authorList>
            <person name="Xu S."/>
            <person name="Brockmoeller T."/>
            <person name="Gaquerel E."/>
            <person name="Navarro A."/>
            <person name="Kuhl H."/>
            <person name="Gase K."/>
            <person name="Ling Z."/>
            <person name="Zhou W."/>
            <person name="Kreitzer C."/>
            <person name="Stanke M."/>
            <person name="Tang H."/>
            <person name="Lyons E."/>
            <person name="Pandey P."/>
            <person name="Pandey S.P."/>
            <person name="Timmermann B."/>
            <person name="Baldwin I.T."/>
        </authorList>
    </citation>
    <scope>NUCLEOTIDE SEQUENCE [LARGE SCALE GENOMIC DNA]</scope>
    <source>
        <strain evidence="6">UT</strain>
    </source>
</reference>
<dbReference type="AlphaFoldDB" id="A0A1J6KII4"/>
<feature type="binding site" evidence="2">
    <location>
        <position position="239"/>
    </location>
    <ligand>
        <name>ATP</name>
        <dbReference type="ChEBI" id="CHEBI:30616"/>
    </ligand>
</feature>
<keyword evidence="3" id="KW-0472">Membrane</keyword>
<keyword evidence="2" id="KW-0067">ATP-binding</keyword>
<dbReference type="Proteomes" id="UP000187609">
    <property type="component" value="Unassembled WGS sequence"/>
</dbReference>
<proteinExistence type="predicted"/>
<dbReference type="PROSITE" id="PS50948">
    <property type="entry name" value="PAN"/>
    <property type="match status" value="1"/>
</dbReference>
<dbReference type="Gene3D" id="3.30.200.20">
    <property type="entry name" value="Phosphorylase Kinase, domain 1"/>
    <property type="match status" value="1"/>
</dbReference>
<keyword evidence="7" id="KW-1185">Reference proteome</keyword>
<dbReference type="PANTHER" id="PTHR47976">
    <property type="entry name" value="G-TYPE LECTIN S-RECEPTOR-LIKE SERINE/THREONINE-PROTEIN KINASE SD2-5"/>
    <property type="match status" value="1"/>
</dbReference>
<dbReference type="PROSITE" id="PS50011">
    <property type="entry name" value="PROTEIN_KINASE_DOM"/>
    <property type="match status" value="1"/>
</dbReference>
<accession>A0A1J6KII4</accession>
<dbReference type="InterPro" id="IPR003609">
    <property type="entry name" value="Pan_app"/>
</dbReference>
<dbReference type="SUPFAM" id="SSF56112">
    <property type="entry name" value="Protein kinase-like (PK-like)"/>
    <property type="match status" value="1"/>
</dbReference>
<dbReference type="GO" id="GO:0030246">
    <property type="term" value="F:carbohydrate binding"/>
    <property type="evidence" value="ECO:0007669"/>
    <property type="project" value="UniProtKB-KW"/>
</dbReference>
<name>A0A1J6KII4_NICAT</name>
<feature type="transmembrane region" description="Helical" evidence="3">
    <location>
        <begin position="152"/>
        <end position="174"/>
    </location>
</feature>
<comment type="caution">
    <text evidence="6">The sequence shown here is derived from an EMBL/GenBank/DDBJ whole genome shotgun (WGS) entry which is preliminary data.</text>
</comment>
<feature type="domain" description="Protein kinase" evidence="4">
    <location>
        <begin position="211"/>
        <end position="286"/>
    </location>
</feature>
<keyword evidence="1" id="KW-0732">Signal</keyword>
<keyword evidence="3" id="KW-1133">Transmembrane helix</keyword>
<evidence type="ECO:0000256" key="3">
    <source>
        <dbReference type="SAM" id="Phobius"/>
    </source>
</evidence>
<evidence type="ECO:0000313" key="6">
    <source>
        <dbReference type="EMBL" id="OIT21671.1"/>
    </source>
</evidence>
<evidence type="ECO:0000313" key="7">
    <source>
        <dbReference type="Proteomes" id="UP000187609"/>
    </source>
</evidence>
<keyword evidence="3" id="KW-0812">Transmembrane</keyword>
<dbReference type="SMR" id="A0A1J6KII4"/>
<dbReference type="PANTHER" id="PTHR47976:SF88">
    <property type="entry name" value="RECEPTOR-LIKE SERINE_THREONINE-PROTEIN KINASE"/>
    <property type="match status" value="1"/>
</dbReference>
<organism evidence="6 7">
    <name type="scientific">Nicotiana attenuata</name>
    <name type="common">Coyote tobacco</name>
    <dbReference type="NCBI Taxonomy" id="49451"/>
    <lineage>
        <taxon>Eukaryota</taxon>
        <taxon>Viridiplantae</taxon>
        <taxon>Streptophyta</taxon>
        <taxon>Embryophyta</taxon>
        <taxon>Tracheophyta</taxon>
        <taxon>Spermatophyta</taxon>
        <taxon>Magnoliopsida</taxon>
        <taxon>eudicotyledons</taxon>
        <taxon>Gunneridae</taxon>
        <taxon>Pentapetalae</taxon>
        <taxon>asterids</taxon>
        <taxon>lamiids</taxon>
        <taxon>Solanales</taxon>
        <taxon>Solanaceae</taxon>
        <taxon>Nicotianoideae</taxon>
        <taxon>Nicotianeae</taxon>
        <taxon>Nicotiana</taxon>
    </lineage>
</organism>
<protein>
    <submittedName>
        <fullName evidence="6">G-type lectin s-receptor-like serinethreonine-protein kinase</fullName>
    </submittedName>
</protein>
<gene>
    <name evidence="6" type="ORF">A4A49_38433</name>
</gene>
<dbReference type="Gramene" id="OIT21671">
    <property type="protein sequence ID" value="OIT21671"/>
    <property type="gene ID" value="A4A49_38433"/>
</dbReference>
<dbReference type="InterPro" id="IPR051343">
    <property type="entry name" value="G-type_lectin_kinases/EP1-like"/>
</dbReference>
<evidence type="ECO:0000259" key="4">
    <source>
        <dbReference type="PROSITE" id="PS50011"/>
    </source>
</evidence>
<sequence length="286" mass="32019">MYLSARKKLLQAIFEMKQNLGCSQLTSIYCNSSQYHSFIELRNTTYFSFEFTDELNSSISRLEGKKLEGCKRACLSICSCKAAVFRYDSDGARRESCLLLNEVFYLIDNEGGTDTRVFLKVQNSSKSHDSSKAHNQPPIISGGKKPIPLRVIIGYTLAAFFGIILSINTCVVLFKKRTHESSKAGDLMDLEPSLPGMLTRFSYNELKIITEDFSTKLGEGGFGSVYEGTLSNSTRIAVKHLDRVGHVMESFLTEVKLVGGIHHVNLENSLDFVLKRATDFLSMSTW</sequence>
<dbReference type="InterPro" id="IPR001245">
    <property type="entry name" value="Ser-Thr/Tyr_kinase_cat_dom"/>
</dbReference>